<protein>
    <recommendedName>
        <fullName evidence="5">DUF3800 domain-containing protein</fullName>
    </recommendedName>
</protein>
<dbReference type="EMBL" id="DPOP01000116">
    <property type="protein sequence ID" value="HCW68455.1"/>
    <property type="molecule type" value="Genomic_DNA"/>
</dbReference>
<evidence type="ECO:0000313" key="4">
    <source>
        <dbReference type="Proteomes" id="UP000264753"/>
    </source>
</evidence>
<dbReference type="Proteomes" id="UP000264179">
    <property type="component" value="Unassembled WGS sequence"/>
</dbReference>
<dbReference type="Pfam" id="PF12686">
    <property type="entry name" value="DUF3800"/>
    <property type="match status" value="1"/>
</dbReference>
<organism evidence="1 4">
    <name type="scientific">Thalassospira lucentensis</name>
    <dbReference type="NCBI Taxonomy" id="168935"/>
    <lineage>
        <taxon>Bacteria</taxon>
        <taxon>Pseudomonadati</taxon>
        <taxon>Pseudomonadota</taxon>
        <taxon>Alphaproteobacteria</taxon>
        <taxon>Rhodospirillales</taxon>
        <taxon>Thalassospiraceae</taxon>
        <taxon>Thalassospira</taxon>
    </lineage>
</organism>
<dbReference type="RefSeq" id="WP_276653497.1">
    <property type="nucleotide sequence ID" value="NZ_DOOG01000100.1"/>
</dbReference>
<reference evidence="3 4" key="1">
    <citation type="journal article" date="2018" name="Nat. Biotechnol.">
        <title>A standardized bacterial taxonomy based on genome phylogeny substantially revises the tree of life.</title>
        <authorList>
            <person name="Parks D.H."/>
            <person name="Chuvochina M."/>
            <person name="Waite D.W."/>
            <person name="Rinke C."/>
            <person name="Skarshewski A."/>
            <person name="Chaumeil P.A."/>
            <person name="Hugenholtz P."/>
        </authorList>
    </citation>
    <scope>NUCLEOTIDE SEQUENCE [LARGE SCALE GENOMIC DNA]</scope>
    <source>
        <strain evidence="1">UBA8707</strain>
        <strain evidence="2">UBA9881</strain>
    </source>
</reference>
<evidence type="ECO:0000313" key="1">
    <source>
        <dbReference type="EMBL" id="HBU98641.1"/>
    </source>
</evidence>
<accession>A0A358HU13</accession>
<evidence type="ECO:0000313" key="3">
    <source>
        <dbReference type="Proteomes" id="UP000264179"/>
    </source>
</evidence>
<dbReference type="AlphaFoldDB" id="A0A358HU13"/>
<evidence type="ECO:0000313" key="2">
    <source>
        <dbReference type="EMBL" id="HCW68455.1"/>
    </source>
</evidence>
<dbReference type="EMBL" id="DOOG01000100">
    <property type="protein sequence ID" value="HBU98641.1"/>
    <property type="molecule type" value="Genomic_DNA"/>
</dbReference>
<dbReference type="InterPro" id="IPR024524">
    <property type="entry name" value="DUF3800"/>
</dbReference>
<dbReference type="Proteomes" id="UP000264753">
    <property type="component" value="Unassembled WGS sequence"/>
</dbReference>
<name>A0A358HU13_9PROT</name>
<proteinExistence type="predicted"/>
<evidence type="ECO:0008006" key="5">
    <source>
        <dbReference type="Google" id="ProtNLM"/>
    </source>
</evidence>
<sequence>MPRRNYVIYCDESSEKGKYYSHFYGGALLEEKRRDAINKILNDEKHHNNLFGELKWTKITESYEQKYLNFISRFFDLIEEDLIKIRIMFTQNMYNPKGLTEHQIDNQYFLLYYQLIKHAFGLRYCNPETLDEVYVRLYLDDVPDTSQKFSDFKDYLHTLCHFPVFKRANVMIPREDITDVKSHEHVIMQGLDLILGSMQFRLNDMHKVIPPGQRRRGKRTRAKERVYKYISQRIRGIYPGFNIGMSTGTPNGETDRWNQSYRHWLFIPSDHEVDVPEPKKEKNKPRHRLIMPLVELKGSSKAGLYFKIRYYLIKINGCMKNIPY</sequence>
<comment type="caution">
    <text evidence="1">The sequence shown here is derived from an EMBL/GenBank/DDBJ whole genome shotgun (WGS) entry which is preliminary data.</text>
</comment>
<gene>
    <name evidence="1" type="ORF">DEF21_12155</name>
    <name evidence="2" type="ORF">DHR80_14895</name>
</gene>